<name>A0ABV3J8B8_9ACTN</name>
<dbReference type="InterPro" id="IPR036366">
    <property type="entry name" value="PGBDSf"/>
</dbReference>
<dbReference type="EMBL" id="JBFATE010000001">
    <property type="protein sequence ID" value="MEV5244066.1"/>
    <property type="molecule type" value="Genomic_DNA"/>
</dbReference>
<dbReference type="InterPro" id="IPR002477">
    <property type="entry name" value="Peptidoglycan-bd-like"/>
</dbReference>
<organism evidence="3 4">
    <name type="scientific">Streptomyces werraensis</name>
    <dbReference type="NCBI Taxonomy" id="68284"/>
    <lineage>
        <taxon>Bacteria</taxon>
        <taxon>Bacillati</taxon>
        <taxon>Actinomycetota</taxon>
        <taxon>Actinomycetes</taxon>
        <taxon>Kitasatosporales</taxon>
        <taxon>Streptomycetaceae</taxon>
        <taxon>Streptomyces</taxon>
    </lineage>
</organism>
<dbReference type="PANTHER" id="PTHR21666">
    <property type="entry name" value="PEPTIDASE-RELATED"/>
    <property type="match status" value="1"/>
</dbReference>
<dbReference type="Pfam" id="PF01471">
    <property type="entry name" value="PG_binding_1"/>
    <property type="match status" value="1"/>
</dbReference>
<accession>A0ABV3J8B8</accession>
<dbReference type="SUPFAM" id="SSF51261">
    <property type="entry name" value="Duplicated hybrid motif"/>
    <property type="match status" value="1"/>
</dbReference>
<feature type="domain" description="M23ase beta-sheet core" evidence="2">
    <location>
        <begin position="127"/>
        <end position="217"/>
    </location>
</feature>
<dbReference type="InterPro" id="IPR050570">
    <property type="entry name" value="Cell_wall_metabolism_enzyme"/>
</dbReference>
<dbReference type="InterPro" id="IPR011055">
    <property type="entry name" value="Dup_hybrid_motif"/>
</dbReference>
<dbReference type="InterPro" id="IPR036365">
    <property type="entry name" value="PGBD-like_sf"/>
</dbReference>
<dbReference type="Pfam" id="PF01551">
    <property type="entry name" value="Peptidase_M23"/>
    <property type="match status" value="1"/>
</dbReference>
<reference evidence="3 4" key="1">
    <citation type="submission" date="2024-06" db="EMBL/GenBank/DDBJ databases">
        <title>The Natural Products Discovery Center: Release of the First 8490 Sequenced Strains for Exploring Actinobacteria Biosynthetic Diversity.</title>
        <authorList>
            <person name="Kalkreuter E."/>
            <person name="Kautsar S.A."/>
            <person name="Yang D."/>
            <person name="Bader C.D."/>
            <person name="Teijaro C.N."/>
            <person name="Fluegel L."/>
            <person name="Davis C.M."/>
            <person name="Simpson J.R."/>
            <person name="Lauterbach L."/>
            <person name="Steele A.D."/>
            <person name="Gui C."/>
            <person name="Meng S."/>
            <person name="Li G."/>
            <person name="Viehrig K."/>
            <person name="Ye F."/>
            <person name="Su P."/>
            <person name="Kiefer A.F."/>
            <person name="Nichols A."/>
            <person name="Cepeda A.J."/>
            <person name="Yan W."/>
            <person name="Fan B."/>
            <person name="Jiang Y."/>
            <person name="Adhikari A."/>
            <person name="Zheng C.-J."/>
            <person name="Schuster L."/>
            <person name="Cowan T.M."/>
            <person name="Smanski M.J."/>
            <person name="Chevrette M.G."/>
            <person name="De Carvalho L.P.S."/>
            <person name="Shen B."/>
        </authorList>
    </citation>
    <scope>NUCLEOTIDE SEQUENCE [LARGE SCALE GENOMIC DNA]</scope>
    <source>
        <strain evidence="3 4">NPDC052768</strain>
    </source>
</reference>
<evidence type="ECO:0000259" key="1">
    <source>
        <dbReference type="Pfam" id="PF01471"/>
    </source>
</evidence>
<dbReference type="Gene3D" id="2.70.70.10">
    <property type="entry name" value="Glucose Permease (Domain IIA)"/>
    <property type="match status" value="1"/>
</dbReference>
<proteinExistence type="predicted"/>
<protein>
    <submittedName>
        <fullName evidence="3">Peptidoglycan DD-metalloendopeptidase family protein</fullName>
    </submittedName>
</protein>
<dbReference type="SUPFAM" id="SSF47090">
    <property type="entry name" value="PGBD-like"/>
    <property type="match status" value="1"/>
</dbReference>
<evidence type="ECO:0000313" key="4">
    <source>
        <dbReference type="Proteomes" id="UP001552527"/>
    </source>
</evidence>
<dbReference type="CDD" id="cd12797">
    <property type="entry name" value="M23_peptidase"/>
    <property type="match status" value="1"/>
</dbReference>
<feature type="domain" description="Peptidoglycan binding-like" evidence="1">
    <location>
        <begin position="12"/>
        <end position="65"/>
    </location>
</feature>
<dbReference type="InterPro" id="IPR016047">
    <property type="entry name" value="M23ase_b-sheet_dom"/>
</dbReference>
<evidence type="ECO:0000259" key="2">
    <source>
        <dbReference type="Pfam" id="PF01551"/>
    </source>
</evidence>
<dbReference type="PANTHER" id="PTHR21666:SF270">
    <property type="entry name" value="MUREIN HYDROLASE ACTIVATOR ENVC"/>
    <property type="match status" value="1"/>
</dbReference>
<comment type="caution">
    <text evidence="3">The sequence shown here is derived from an EMBL/GenBank/DDBJ whole genome shotgun (WGS) entry which is preliminary data.</text>
</comment>
<sequence length="229" mass="24169">MVALSNVRFGARNEDVRTVQKALIARGHRIPDGATGFFGQQTKDAYRQEQLAQGFTGTDADGVPGCTSLTALGRHAGFAVDCKKAAAPAKGGSAGKRRVPSPVPGRKVTFDFFARGPYAWKPDGVGRHTGQDFAAPTGAPVVAVRGGSIAWSNGDGGAYGQWIGLKADNGHVYTYCHLSRRDVRQGQKVTAGQQIGKVGNTGNSTGPHLHFEMSKGSTWAYGKVAKPTW</sequence>
<keyword evidence="4" id="KW-1185">Reference proteome</keyword>
<evidence type="ECO:0000313" key="3">
    <source>
        <dbReference type="EMBL" id="MEV5244066.1"/>
    </source>
</evidence>
<gene>
    <name evidence="3" type="ORF">AB0K95_02120</name>
</gene>
<dbReference type="Gene3D" id="1.10.101.10">
    <property type="entry name" value="PGBD-like superfamily/PGBD"/>
    <property type="match status" value="1"/>
</dbReference>
<dbReference type="Proteomes" id="UP001552527">
    <property type="component" value="Unassembled WGS sequence"/>
</dbReference>
<dbReference type="RefSeq" id="WP_364018107.1">
    <property type="nucleotide sequence ID" value="NZ_JBFATD010000001.1"/>
</dbReference>